<dbReference type="Gene3D" id="3.30.470.160">
    <property type="entry name" value="Inositol polyphosphate kinase"/>
    <property type="match status" value="1"/>
</dbReference>
<keyword evidence="4 8" id="KW-0418">Kinase</keyword>
<evidence type="ECO:0000256" key="2">
    <source>
        <dbReference type="ARBA" id="ARBA00022679"/>
    </source>
</evidence>
<dbReference type="PANTHER" id="PTHR12400">
    <property type="entry name" value="INOSITOL POLYPHOSPHATE KINASE"/>
    <property type="match status" value="1"/>
</dbReference>
<evidence type="ECO:0000256" key="5">
    <source>
        <dbReference type="ARBA" id="ARBA00022840"/>
    </source>
</evidence>
<evidence type="ECO:0000256" key="3">
    <source>
        <dbReference type="ARBA" id="ARBA00022741"/>
    </source>
</evidence>
<comment type="catalytic activity">
    <reaction evidence="7 8">
        <text>1D-myo-inositol 1,3,4,6-tetrakisphosphate + ATP = 1D-myo-inositol 1,3,4,5,6-pentakisphosphate + ADP + H(+)</text>
        <dbReference type="Rhea" id="RHEA:12717"/>
        <dbReference type="ChEBI" id="CHEBI:15378"/>
        <dbReference type="ChEBI" id="CHEBI:30616"/>
        <dbReference type="ChEBI" id="CHEBI:57660"/>
        <dbReference type="ChEBI" id="CHEBI:57733"/>
        <dbReference type="ChEBI" id="CHEBI:456216"/>
        <dbReference type="EC" id="2.7.1.140"/>
    </reaction>
</comment>
<dbReference type="SUPFAM" id="SSF56104">
    <property type="entry name" value="SAICAR synthase-like"/>
    <property type="match status" value="1"/>
</dbReference>
<dbReference type="STRING" id="4555.A0A368PLD2"/>
<dbReference type="EMBL" id="CM003528">
    <property type="protein sequence ID" value="RCV06602.1"/>
    <property type="molecule type" value="Genomic_DNA"/>
</dbReference>
<evidence type="ECO:0000256" key="4">
    <source>
        <dbReference type="ARBA" id="ARBA00022777"/>
    </source>
</evidence>
<proteinExistence type="inferred from homology"/>
<organism evidence="10">
    <name type="scientific">Setaria italica</name>
    <name type="common">Foxtail millet</name>
    <name type="synonym">Panicum italicum</name>
    <dbReference type="NCBI Taxonomy" id="4555"/>
    <lineage>
        <taxon>Eukaryota</taxon>
        <taxon>Viridiplantae</taxon>
        <taxon>Streptophyta</taxon>
        <taxon>Embryophyta</taxon>
        <taxon>Tracheophyta</taxon>
        <taxon>Spermatophyta</taxon>
        <taxon>Magnoliopsida</taxon>
        <taxon>Liliopsida</taxon>
        <taxon>Poales</taxon>
        <taxon>Poaceae</taxon>
        <taxon>PACMAD clade</taxon>
        <taxon>Panicoideae</taxon>
        <taxon>Panicodae</taxon>
        <taxon>Paniceae</taxon>
        <taxon>Cenchrinae</taxon>
        <taxon>Setaria</taxon>
    </lineage>
</organism>
<evidence type="ECO:0000256" key="7">
    <source>
        <dbReference type="ARBA" id="ARBA00036525"/>
    </source>
</evidence>
<feature type="region of interest" description="Disordered" evidence="9">
    <location>
        <begin position="83"/>
        <end position="109"/>
    </location>
</feature>
<dbReference type="EMBL" id="CM003528">
    <property type="protein sequence ID" value="RCV06601.1"/>
    <property type="molecule type" value="Genomic_DNA"/>
</dbReference>
<dbReference type="AlphaFoldDB" id="A0A368PLD2"/>
<feature type="compositionally biased region" description="Basic residues" evidence="9">
    <location>
        <begin position="83"/>
        <end position="94"/>
    </location>
</feature>
<keyword evidence="5 8" id="KW-0067">ATP-binding</keyword>
<evidence type="ECO:0000313" key="10">
    <source>
        <dbReference type="EMBL" id="RCV06601.1"/>
    </source>
</evidence>
<dbReference type="OrthoDB" id="5958943at2759"/>
<protein>
    <recommendedName>
        <fullName evidence="8">Inositol polyphosphate multikinase</fullName>
        <ecNumber evidence="8">2.7.1.140</ecNumber>
        <ecNumber evidence="8">2.7.1.151</ecNumber>
    </recommendedName>
</protein>
<dbReference type="PANTHER" id="PTHR12400:SF51">
    <property type="entry name" value="INOSITOL POLYPHOSPHATE MULTIKINASE"/>
    <property type="match status" value="1"/>
</dbReference>
<dbReference type="Pfam" id="PF03770">
    <property type="entry name" value="IPK"/>
    <property type="match status" value="1"/>
</dbReference>
<dbReference type="InterPro" id="IPR005522">
    <property type="entry name" value="IPK"/>
</dbReference>
<comment type="function">
    <text evidence="8">Inositol phosphate kinase with a broad substrate specificity.</text>
</comment>
<dbReference type="EC" id="2.7.1.151" evidence="8"/>
<accession>A0A368PLD2</accession>
<keyword evidence="2 8" id="KW-0808">Transferase</keyword>
<sequence>MLRSGRARASESNHRVLIGPTRTQPEPVDDQVHLQHTGCAPPVYLQVAAKRTLQSRRKQRRPWPSMISRFPGLFKFRGVASPRNHRSFHHHRHPPPPPAPATMSDLRPPEHQVAGHRASASKLGPVVDGSGLFYKPLQAGDRGEHELAFYEAFSAHAAVPPRIRDAFFPRFHGTRLLPTEARPGEPHPHLVLDDLLAGLEAPSVADIKIGAITWPPSSPEPYVAKCLAKDRGTTSVLLGFRVSGVRVVGPGGAVWRTERPEVKALDTAGVRRMLRRYVSSDSGEVVDCALAAAVYGGEGGVLSQLRELKAWFEEQTLFHFYSASILLGYDANAVSATGVGGGVRVKLVDFAHVAEGDGVIDHNFLGGLCSLIKFISEIVSETPDTPPLGP</sequence>
<dbReference type="InterPro" id="IPR038286">
    <property type="entry name" value="IPK_sf"/>
</dbReference>
<gene>
    <name evidence="10" type="ORF">SETIT_1G175900v2</name>
</gene>
<comment type="catalytic activity">
    <reaction evidence="6 8">
        <text>1D-myo-inositol 1,4,5-trisphosphate + 2 ATP = 1D-myo-inositol 1,3,4,5,6-pentakisphosphate + 2 ADP + 2 H(+)</text>
        <dbReference type="Rhea" id="RHEA:32359"/>
        <dbReference type="ChEBI" id="CHEBI:15378"/>
        <dbReference type="ChEBI" id="CHEBI:30616"/>
        <dbReference type="ChEBI" id="CHEBI:57733"/>
        <dbReference type="ChEBI" id="CHEBI:203600"/>
        <dbReference type="ChEBI" id="CHEBI:456216"/>
        <dbReference type="EC" id="2.7.1.151"/>
    </reaction>
</comment>
<evidence type="ECO:0000256" key="9">
    <source>
        <dbReference type="SAM" id="MobiDB-lite"/>
    </source>
</evidence>
<dbReference type="EMBL" id="CM003528">
    <property type="protein sequence ID" value="RCV06603.1"/>
    <property type="molecule type" value="Genomic_DNA"/>
</dbReference>
<name>A0A368PLD2_SETIT</name>
<dbReference type="GO" id="GO:0016301">
    <property type="term" value="F:kinase activity"/>
    <property type="evidence" value="ECO:0007669"/>
    <property type="project" value="UniProtKB-KW"/>
</dbReference>
<evidence type="ECO:0000256" key="1">
    <source>
        <dbReference type="ARBA" id="ARBA00007374"/>
    </source>
</evidence>
<reference evidence="10" key="2">
    <citation type="submission" date="2015-07" db="EMBL/GenBank/DDBJ databases">
        <authorList>
            <person name="Noorani M."/>
        </authorList>
    </citation>
    <scope>NUCLEOTIDE SEQUENCE</scope>
    <source>
        <strain evidence="10">Yugu1</strain>
    </source>
</reference>
<keyword evidence="3 8" id="KW-0547">Nucleotide-binding</keyword>
<comment type="similarity">
    <text evidence="1 8">Belongs to the inositol phosphokinase (IPK) family.</text>
</comment>
<dbReference type="EC" id="2.7.1.140" evidence="8"/>
<dbReference type="GO" id="GO:0032958">
    <property type="term" value="P:inositol phosphate biosynthetic process"/>
    <property type="evidence" value="ECO:0007669"/>
    <property type="project" value="InterPro"/>
</dbReference>
<dbReference type="GO" id="GO:0005524">
    <property type="term" value="F:ATP binding"/>
    <property type="evidence" value="ECO:0007669"/>
    <property type="project" value="UniProtKB-KW"/>
</dbReference>
<evidence type="ECO:0000256" key="8">
    <source>
        <dbReference type="RuleBase" id="RU363090"/>
    </source>
</evidence>
<evidence type="ECO:0000256" key="6">
    <source>
        <dbReference type="ARBA" id="ARBA00036164"/>
    </source>
</evidence>
<reference evidence="10" key="1">
    <citation type="journal article" date="2012" name="Nat. Biotechnol.">
        <title>Reference genome sequence of the model plant Setaria.</title>
        <authorList>
            <person name="Bennetzen J.L."/>
            <person name="Schmutz J."/>
            <person name="Wang H."/>
            <person name="Percifield R."/>
            <person name="Hawkins J."/>
            <person name="Pontaroli A.C."/>
            <person name="Estep M."/>
            <person name="Feng L."/>
            <person name="Vaughn J.N."/>
            <person name="Grimwood J."/>
            <person name="Jenkins J."/>
            <person name="Barry K."/>
            <person name="Lindquist E."/>
            <person name="Hellsten U."/>
            <person name="Deshpande S."/>
            <person name="Wang X."/>
            <person name="Wu X."/>
            <person name="Mitros T."/>
            <person name="Triplett J."/>
            <person name="Yang X."/>
            <person name="Ye C.Y."/>
            <person name="Mauro-Herrera M."/>
            <person name="Wang L."/>
            <person name="Li P."/>
            <person name="Sharma M."/>
            <person name="Sharma R."/>
            <person name="Ronald P.C."/>
            <person name="Panaud O."/>
            <person name="Kellogg E.A."/>
            <person name="Brutnell T.P."/>
            <person name="Doust A.N."/>
            <person name="Tuskan G.A."/>
            <person name="Rokhsar D."/>
            <person name="Devos K.M."/>
        </authorList>
    </citation>
    <scope>NUCLEOTIDE SEQUENCE [LARGE SCALE GENOMIC DNA]</scope>
    <source>
        <strain evidence="10">Yugu1</strain>
    </source>
</reference>